<evidence type="ECO:0000313" key="7">
    <source>
        <dbReference type="EMBL" id="MDN4479551.1"/>
    </source>
</evidence>
<keyword evidence="4" id="KW-0963">Cytoplasm</keyword>
<dbReference type="Pfam" id="PF02631">
    <property type="entry name" value="RecX_HTH2"/>
    <property type="match status" value="1"/>
</dbReference>
<protein>
    <recommendedName>
        <fullName evidence="3">Regulatory protein RecX</fullName>
    </recommendedName>
</protein>
<evidence type="ECO:0000256" key="3">
    <source>
        <dbReference type="ARBA" id="ARBA00018111"/>
    </source>
</evidence>
<evidence type="ECO:0000256" key="2">
    <source>
        <dbReference type="ARBA" id="ARBA00009695"/>
    </source>
</evidence>
<dbReference type="Gene3D" id="1.10.10.10">
    <property type="entry name" value="Winged helix-like DNA-binding domain superfamily/Winged helix DNA-binding domain"/>
    <property type="match status" value="1"/>
</dbReference>
<sequence length="129" mass="14622">MSRDVEDHVADEVISRYREVGLLDDAALSAAIVRTRHHERGKSRRAILAELRRKGFEQEDIDSALAQISDEDEQDAARTLALKRWNQLDGVERDKRVRRVVGMLGRKGYSPSDAFALVREFENADNSGT</sequence>
<name>A0ABT8GF25_9MICO</name>
<reference evidence="7" key="1">
    <citation type="submission" date="2023-06" db="EMBL/GenBank/DDBJ databases">
        <title>Egi l300058.</title>
        <authorList>
            <person name="Gao L."/>
            <person name="Fang B.-Z."/>
            <person name="Li W.-J."/>
        </authorList>
    </citation>
    <scope>NUCLEOTIDE SEQUENCE</scope>
    <source>
        <strain evidence="7">EGI L300058</strain>
    </source>
</reference>
<evidence type="ECO:0000256" key="4">
    <source>
        <dbReference type="ARBA" id="ARBA00022490"/>
    </source>
</evidence>
<evidence type="ECO:0000259" key="6">
    <source>
        <dbReference type="Pfam" id="PF21981"/>
    </source>
</evidence>
<dbReference type="EMBL" id="JAUHQA010000001">
    <property type="protein sequence ID" value="MDN4479551.1"/>
    <property type="molecule type" value="Genomic_DNA"/>
</dbReference>
<dbReference type="InterPro" id="IPR053924">
    <property type="entry name" value="RecX_HTH_2nd"/>
</dbReference>
<keyword evidence="8" id="KW-1185">Reference proteome</keyword>
<dbReference type="InterPro" id="IPR036388">
    <property type="entry name" value="WH-like_DNA-bd_sf"/>
</dbReference>
<dbReference type="InterPro" id="IPR053925">
    <property type="entry name" value="RecX_HTH_3rd"/>
</dbReference>
<proteinExistence type="inferred from homology"/>
<dbReference type="PANTHER" id="PTHR33602:SF1">
    <property type="entry name" value="REGULATORY PROTEIN RECX FAMILY PROTEIN"/>
    <property type="match status" value="1"/>
</dbReference>
<feature type="domain" description="RecX third three-helical" evidence="6">
    <location>
        <begin position="71"/>
        <end position="115"/>
    </location>
</feature>
<dbReference type="PANTHER" id="PTHR33602">
    <property type="entry name" value="REGULATORY PROTEIN RECX FAMILY PROTEIN"/>
    <property type="match status" value="1"/>
</dbReference>
<comment type="subcellular location">
    <subcellularLocation>
        <location evidence="1">Cytoplasm</location>
    </subcellularLocation>
</comment>
<dbReference type="Pfam" id="PF21981">
    <property type="entry name" value="RecX_HTH3"/>
    <property type="match status" value="1"/>
</dbReference>
<evidence type="ECO:0000256" key="1">
    <source>
        <dbReference type="ARBA" id="ARBA00004496"/>
    </source>
</evidence>
<evidence type="ECO:0000313" key="8">
    <source>
        <dbReference type="Proteomes" id="UP001172708"/>
    </source>
</evidence>
<evidence type="ECO:0000259" key="5">
    <source>
        <dbReference type="Pfam" id="PF02631"/>
    </source>
</evidence>
<dbReference type="Proteomes" id="UP001172708">
    <property type="component" value="Unassembled WGS sequence"/>
</dbReference>
<feature type="domain" description="RecX second three-helical" evidence="5">
    <location>
        <begin position="24"/>
        <end position="65"/>
    </location>
</feature>
<gene>
    <name evidence="7" type="ORF">QQX02_01255</name>
</gene>
<dbReference type="InterPro" id="IPR003783">
    <property type="entry name" value="Regulatory_RecX"/>
</dbReference>
<accession>A0ABT8GF25</accession>
<organism evidence="7 8">
    <name type="scientific">Demequina muriae</name>
    <dbReference type="NCBI Taxonomy" id="3051664"/>
    <lineage>
        <taxon>Bacteria</taxon>
        <taxon>Bacillati</taxon>
        <taxon>Actinomycetota</taxon>
        <taxon>Actinomycetes</taxon>
        <taxon>Micrococcales</taxon>
        <taxon>Demequinaceae</taxon>
        <taxon>Demequina</taxon>
    </lineage>
</organism>
<comment type="caution">
    <text evidence="7">The sequence shown here is derived from an EMBL/GenBank/DDBJ whole genome shotgun (WGS) entry which is preliminary data.</text>
</comment>
<comment type="similarity">
    <text evidence="2">Belongs to the RecX family.</text>
</comment>